<name>A0ABR2XWF9_9PEZI</name>
<feature type="transmembrane region" description="Helical" evidence="8">
    <location>
        <begin position="310"/>
        <end position="327"/>
    </location>
</feature>
<dbReference type="InterPro" id="IPR005828">
    <property type="entry name" value="MFS_sugar_transport-like"/>
</dbReference>
<reference evidence="10 11" key="1">
    <citation type="submission" date="2024-02" db="EMBL/GenBank/DDBJ databases">
        <title>First draft genome assembly of two strains of Seiridium cardinale.</title>
        <authorList>
            <person name="Emiliani G."/>
            <person name="Scali E."/>
        </authorList>
    </citation>
    <scope>NUCLEOTIDE SEQUENCE [LARGE SCALE GENOMIC DNA]</scope>
    <source>
        <strain evidence="10 11">BM-138-000479</strain>
    </source>
</reference>
<dbReference type="PANTHER" id="PTHR48022">
    <property type="entry name" value="PLASTIDIC GLUCOSE TRANSPORTER 4"/>
    <property type="match status" value="1"/>
</dbReference>
<keyword evidence="3 7" id="KW-0813">Transport</keyword>
<evidence type="ECO:0000256" key="2">
    <source>
        <dbReference type="ARBA" id="ARBA00010992"/>
    </source>
</evidence>
<evidence type="ECO:0000259" key="9">
    <source>
        <dbReference type="PROSITE" id="PS50850"/>
    </source>
</evidence>
<keyword evidence="6 8" id="KW-0472">Membrane</keyword>
<feature type="transmembrane region" description="Helical" evidence="8">
    <location>
        <begin position="212"/>
        <end position="229"/>
    </location>
</feature>
<evidence type="ECO:0000256" key="1">
    <source>
        <dbReference type="ARBA" id="ARBA00004141"/>
    </source>
</evidence>
<dbReference type="InterPro" id="IPR036259">
    <property type="entry name" value="MFS_trans_sf"/>
</dbReference>
<evidence type="ECO:0000256" key="3">
    <source>
        <dbReference type="ARBA" id="ARBA00022448"/>
    </source>
</evidence>
<evidence type="ECO:0000313" key="10">
    <source>
        <dbReference type="EMBL" id="KAK9778148.1"/>
    </source>
</evidence>
<feature type="domain" description="Major facilitator superfamily (MFS) profile" evidence="9">
    <location>
        <begin position="1"/>
        <end position="484"/>
    </location>
</feature>
<keyword evidence="11" id="KW-1185">Reference proteome</keyword>
<protein>
    <submittedName>
        <fullName evidence="10">Major facilitator superfamily (MFS) profile domain-containing protein</fullName>
    </submittedName>
</protein>
<feature type="transmembrane region" description="Helical" evidence="8">
    <location>
        <begin position="102"/>
        <end position="124"/>
    </location>
</feature>
<sequence>MGIVSRWKASDLGQEFTGPLLAVCGYSGLAGAGFGWDNCYWAGFLGMNKFAEDFGVFDAATGTYSIPASWQSAGSGAPTAGVALGCLFSGLVGQRLGRIRTFFLAAIIAVIGILIQVCSFGHFWQLMAGRIVNSISMGLVCNVVPTYQSEVSPAKIRGSLINIYQFCKTEFLCKVDQRLTRSEGQLVGATMACVANWGLQSRTDQWAYRPTLMIQFIVPVVLITGGFFLPESPRWLIGRGRVEEARKVLHFLRRGTPIALIDEELNLLVQAENQDHELYLHTSWIHVFRGSNLRRTLISAGVQCLQQAQGSGFIVAYSVVFLQTIGVTNSFEILIYLYMVNCLSSVLAFHFVDRIGRRALMIGGAVLLAVCMFVLAGLTGFHGSDPGAQKGALACLFVWQFVQAISWASCVWIVCAEVPTLAVREKTVTVATFSGFSTGVLITFVSPFIQDSGYGNLQGKIAFVWGAGSIIAAIWAIFMLPELKGRTLEELDELFQKKVGVFEFGKYHTTGAGATLAVIEGLAHQADDKTAELVVREKGLDRKDGLL</sequence>
<evidence type="ECO:0000256" key="6">
    <source>
        <dbReference type="ARBA" id="ARBA00023136"/>
    </source>
</evidence>
<evidence type="ECO:0000256" key="4">
    <source>
        <dbReference type="ARBA" id="ARBA00022692"/>
    </source>
</evidence>
<evidence type="ECO:0000256" key="5">
    <source>
        <dbReference type="ARBA" id="ARBA00022989"/>
    </source>
</evidence>
<comment type="similarity">
    <text evidence="2 7">Belongs to the major facilitator superfamily. Sugar transporter (TC 2.A.1.1) family.</text>
</comment>
<feature type="transmembrane region" description="Helical" evidence="8">
    <location>
        <begin position="333"/>
        <end position="352"/>
    </location>
</feature>
<dbReference type="SUPFAM" id="SSF103473">
    <property type="entry name" value="MFS general substrate transporter"/>
    <property type="match status" value="1"/>
</dbReference>
<comment type="caution">
    <text evidence="10">The sequence shown here is derived from an EMBL/GenBank/DDBJ whole genome shotgun (WGS) entry which is preliminary data.</text>
</comment>
<evidence type="ECO:0000313" key="11">
    <source>
        <dbReference type="Proteomes" id="UP001465668"/>
    </source>
</evidence>
<dbReference type="Proteomes" id="UP001465668">
    <property type="component" value="Unassembled WGS sequence"/>
</dbReference>
<dbReference type="EMBL" id="JARVKM010000017">
    <property type="protein sequence ID" value="KAK9778148.1"/>
    <property type="molecule type" value="Genomic_DNA"/>
</dbReference>
<evidence type="ECO:0000256" key="7">
    <source>
        <dbReference type="RuleBase" id="RU003346"/>
    </source>
</evidence>
<dbReference type="InterPro" id="IPR020846">
    <property type="entry name" value="MFS_dom"/>
</dbReference>
<dbReference type="PROSITE" id="PS50850">
    <property type="entry name" value="MFS"/>
    <property type="match status" value="1"/>
</dbReference>
<gene>
    <name evidence="10" type="ORF">SCAR479_05118</name>
</gene>
<dbReference type="Pfam" id="PF00083">
    <property type="entry name" value="Sugar_tr"/>
    <property type="match status" value="1"/>
</dbReference>
<keyword evidence="5 8" id="KW-1133">Transmembrane helix</keyword>
<feature type="transmembrane region" description="Helical" evidence="8">
    <location>
        <begin position="461"/>
        <end position="480"/>
    </location>
</feature>
<dbReference type="InterPro" id="IPR003663">
    <property type="entry name" value="Sugar/inositol_transpt"/>
</dbReference>
<organism evidence="10 11">
    <name type="scientific">Seiridium cardinale</name>
    <dbReference type="NCBI Taxonomy" id="138064"/>
    <lineage>
        <taxon>Eukaryota</taxon>
        <taxon>Fungi</taxon>
        <taxon>Dikarya</taxon>
        <taxon>Ascomycota</taxon>
        <taxon>Pezizomycotina</taxon>
        <taxon>Sordariomycetes</taxon>
        <taxon>Xylariomycetidae</taxon>
        <taxon>Amphisphaeriales</taxon>
        <taxon>Sporocadaceae</taxon>
        <taxon>Seiridium</taxon>
    </lineage>
</organism>
<dbReference type="InterPro" id="IPR050360">
    <property type="entry name" value="MFS_Sugar_Transporters"/>
</dbReference>
<dbReference type="Gene3D" id="1.20.1250.20">
    <property type="entry name" value="MFS general substrate transporter like domains"/>
    <property type="match status" value="1"/>
</dbReference>
<dbReference type="PANTHER" id="PTHR48022:SF2">
    <property type="entry name" value="PLASTIDIC GLUCOSE TRANSPORTER 4"/>
    <property type="match status" value="1"/>
</dbReference>
<dbReference type="NCBIfam" id="TIGR00879">
    <property type="entry name" value="SP"/>
    <property type="match status" value="1"/>
</dbReference>
<feature type="transmembrane region" description="Helical" evidence="8">
    <location>
        <begin position="427"/>
        <end position="449"/>
    </location>
</feature>
<feature type="transmembrane region" description="Helical" evidence="8">
    <location>
        <begin position="359"/>
        <end position="379"/>
    </location>
</feature>
<accession>A0ABR2XWF9</accession>
<proteinExistence type="inferred from homology"/>
<evidence type="ECO:0000256" key="8">
    <source>
        <dbReference type="SAM" id="Phobius"/>
    </source>
</evidence>
<keyword evidence="4 8" id="KW-0812">Transmembrane</keyword>
<feature type="transmembrane region" description="Helical" evidence="8">
    <location>
        <begin position="391"/>
        <end position="415"/>
    </location>
</feature>
<comment type="subcellular location">
    <subcellularLocation>
        <location evidence="1">Membrane</location>
        <topology evidence="1">Multi-pass membrane protein</topology>
    </subcellularLocation>
</comment>